<organism evidence="5 6">
    <name type="scientific">Ciona savignyi</name>
    <name type="common">Pacific transparent sea squirt</name>
    <dbReference type="NCBI Taxonomy" id="51511"/>
    <lineage>
        <taxon>Eukaryota</taxon>
        <taxon>Metazoa</taxon>
        <taxon>Chordata</taxon>
        <taxon>Tunicata</taxon>
        <taxon>Ascidiacea</taxon>
        <taxon>Phlebobranchia</taxon>
        <taxon>Cionidae</taxon>
        <taxon>Ciona</taxon>
    </lineage>
</organism>
<reference evidence="6" key="1">
    <citation type="submission" date="2003-08" db="EMBL/GenBank/DDBJ databases">
        <authorList>
            <person name="Birren B."/>
            <person name="Nusbaum C."/>
            <person name="Abebe A."/>
            <person name="Abouelleil A."/>
            <person name="Adekoya E."/>
            <person name="Ait-zahra M."/>
            <person name="Allen N."/>
            <person name="Allen T."/>
            <person name="An P."/>
            <person name="Anderson M."/>
            <person name="Anderson S."/>
            <person name="Arachchi H."/>
            <person name="Armbruster J."/>
            <person name="Bachantsang P."/>
            <person name="Baldwin J."/>
            <person name="Barry A."/>
            <person name="Bayul T."/>
            <person name="Blitshsteyn B."/>
            <person name="Bloom T."/>
            <person name="Blye J."/>
            <person name="Boguslavskiy L."/>
            <person name="Borowsky M."/>
            <person name="Boukhgalter B."/>
            <person name="Brunache A."/>
            <person name="Butler J."/>
            <person name="Calixte N."/>
            <person name="Calvo S."/>
            <person name="Camarata J."/>
            <person name="Campo K."/>
            <person name="Chang J."/>
            <person name="Cheshatsang Y."/>
            <person name="Citroen M."/>
            <person name="Collymore A."/>
            <person name="Considine T."/>
            <person name="Cook A."/>
            <person name="Cooke P."/>
            <person name="Corum B."/>
            <person name="Cuomo C."/>
            <person name="David R."/>
            <person name="Dawoe T."/>
            <person name="Degray S."/>
            <person name="Dodge S."/>
            <person name="Dooley K."/>
            <person name="Dorje P."/>
            <person name="Dorjee K."/>
            <person name="Dorris L."/>
            <person name="Duffey N."/>
            <person name="Dupes A."/>
            <person name="Elkins T."/>
            <person name="Engels R."/>
            <person name="Erickson J."/>
            <person name="Farina A."/>
            <person name="Faro S."/>
            <person name="Ferreira P."/>
            <person name="Fischer H."/>
            <person name="Fitzgerald M."/>
            <person name="Foley K."/>
            <person name="Gage D."/>
            <person name="Galagan J."/>
            <person name="Gearin G."/>
            <person name="Gnerre S."/>
            <person name="Gnirke A."/>
            <person name="Goyette A."/>
            <person name="Graham J."/>
            <person name="Grandbois E."/>
            <person name="Gyaltsen K."/>
            <person name="Hafez N."/>
            <person name="Hagopian D."/>
            <person name="Hagos B."/>
            <person name="Hall J."/>
            <person name="Hatcher B."/>
            <person name="Heller A."/>
            <person name="Higgins H."/>
            <person name="Honan T."/>
            <person name="Horn A."/>
            <person name="Houde N."/>
            <person name="Hughes L."/>
            <person name="Hulme W."/>
            <person name="Husby E."/>
            <person name="Iliev I."/>
            <person name="Jaffe D."/>
            <person name="Jones C."/>
            <person name="Kamal M."/>
            <person name="Kamat A."/>
            <person name="Kamvysselis M."/>
            <person name="Karlsson E."/>
            <person name="Kells C."/>
            <person name="Kieu A."/>
            <person name="Kisner P."/>
            <person name="Kodira C."/>
            <person name="Kulbokas E."/>
            <person name="Labutti K."/>
            <person name="Lama D."/>
            <person name="Landers T."/>
            <person name="Leger J."/>
            <person name="Levine S."/>
            <person name="Lewis D."/>
            <person name="Lewis T."/>
            <person name="Lindblad-toh K."/>
            <person name="Liu X."/>
            <person name="Lokyitsang T."/>
            <person name="Lokyitsang Y."/>
            <person name="Lucien O."/>
            <person name="Lui A."/>
            <person name="Ma L.J."/>
            <person name="Mabbitt R."/>
            <person name="Macdonald J."/>
            <person name="Maclean C."/>
            <person name="Major J."/>
            <person name="Manning J."/>
            <person name="Marabella R."/>
            <person name="Maru K."/>
            <person name="Matthews C."/>
            <person name="Mauceli E."/>
            <person name="Mccarthy M."/>
            <person name="Mcdonough S."/>
            <person name="Mcghee T."/>
            <person name="Meldrim J."/>
            <person name="Meneus L."/>
            <person name="Mesirov J."/>
            <person name="Mihalev A."/>
            <person name="Mihova T."/>
            <person name="Mikkelsen T."/>
            <person name="Mlenga V."/>
            <person name="Moru K."/>
            <person name="Mozes J."/>
            <person name="Mulrain L."/>
            <person name="Munson G."/>
            <person name="Naylor J."/>
            <person name="Newes C."/>
            <person name="Nguyen C."/>
            <person name="Nguyen N."/>
            <person name="Nguyen T."/>
            <person name="Nicol R."/>
            <person name="Nielsen C."/>
            <person name="Nizzari M."/>
            <person name="Norbu C."/>
            <person name="Norbu N."/>
            <person name="O'donnell P."/>
            <person name="Okoawo O."/>
            <person name="O'leary S."/>
            <person name="Omotosho B."/>
            <person name="O'neill K."/>
            <person name="Osman S."/>
            <person name="Parker S."/>
            <person name="Perrin D."/>
            <person name="Phunkhang P."/>
            <person name="Piqani B."/>
            <person name="Purcell S."/>
            <person name="Rachupka T."/>
            <person name="Ramasamy U."/>
            <person name="Rameau R."/>
            <person name="Ray V."/>
            <person name="Raymond C."/>
            <person name="Retta R."/>
            <person name="Richardson S."/>
            <person name="Rise C."/>
            <person name="Rodriguez J."/>
            <person name="Rogers J."/>
            <person name="Rogov P."/>
            <person name="Rutman M."/>
            <person name="Schupbach R."/>
            <person name="Seaman C."/>
            <person name="Settipalli S."/>
            <person name="Sharpe T."/>
            <person name="Sheridan J."/>
            <person name="Sherpa N."/>
            <person name="Shi J."/>
            <person name="Smirnov S."/>
            <person name="Smith C."/>
            <person name="Sougnez C."/>
            <person name="Spencer B."/>
            <person name="Stalker J."/>
            <person name="Stange-thomann N."/>
            <person name="Stavropoulos S."/>
            <person name="Stetson K."/>
            <person name="Stone C."/>
            <person name="Stone S."/>
            <person name="Stubbs M."/>
            <person name="Talamas J."/>
            <person name="Tchuinga P."/>
            <person name="Tenzing P."/>
            <person name="Tesfaye S."/>
            <person name="Theodore J."/>
            <person name="Thoulutsang Y."/>
            <person name="Topham K."/>
            <person name="Towey S."/>
            <person name="Tsamla T."/>
            <person name="Tsomo N."/>
            <person name="Vallee D."/>
            <person name="Vassiliev H."/>
            <person name="Venkataraman V."/>
            <person name="Vinson J."/>
            <person name="Vo A."/>
            <person name="Wade C."/>
            <person name="Wang S."/>
            <person name="Wangchuk T."/>
            <person name="Wangdi T."/>
            <person name="Whittaker C."/>
            <person name="Wilkinson J."/>
            <person name="Wu Y."/>
            <person name="Wyman D."/>
            <person name="Yadav S."/>
            <person name="Yang S."/>
            <person name="Yang X."/>
            <person name="Yeager S."/>
            <person name="Yee E."/>
            <person name="Young G."/>
            <person name="Zainoun J."/>
            <person name="Zembeck L."/>
            <person name="Zimmer A."/>
            <person name="Zody M."/>
            <person name="Lander E."/>
        </authorList>
    </citation>
    <scope>NUCLEOTIDE SEQUENCE [LARGE SCALE GENOMIC DNA]</scope>
</reference>
<dbReference type="AlphaFoldDB" id="H2ZGH9"/>
<dbReference type="SMART" id="SM00058">
    <property type="entry name" value="FN1"/>
    <property type="match status" value="4"/>
</dbReference>
<evidence type="ECO:0000313" key="6">
    <source>
        <dbReference type="Proteomes" id="UP000007875"/>
    </source>
</evidence>
<keyword evidence="1" id="KW-1015">Disulfide bond</keyword>
<sequence length="423" mass="48163">MQQLLLVLLTLLAIQAFQVKATCRFRGTSYRTNQHWEFEAGSKMFECVCQASGIPQCDWAVTRARPRCIDRTSRISRQLGESWEISRNNRTLDCMCNQNPLSRNYQISCSGKNRCHQNGVSRRKGDSWKYNDITGLIMSCQCFGMEKVTCHATVRKDIPRPTLDAQWVNNYIVYGNVLLRPSLATLQACDNGHKVVSSGHTWNQTRDVTDRQYTIERCVCRDAIIQCDPVTITRRSEPHCLTEDGEVIDVGQSWIKVHQSFANIRWRCVCLSHGERNCRDIGFCPTPTPPTNGAIVCVAAGDAGPGQTIFCKPMCLQNFDFHNRRRYYRVWEVCSHVTSHRWSGGYAEDPLLLAKCTRPRAPLRGGRQSLYLQTDDCSSLTRDQIYNIEQSFIRSLHHRALCGNKCRAISVRCGDRSPIDGPE</sequence>
<keyword evidence="2" id="KW-0325">Glycoprotein</keyword>
<evidence type="ECO:0000259" key="4">
    <source>
        <dbReference type="SMART" id="SM00058"/>
    </source>
</evidence>
<dbReference type="STRING" id="51511.ENSCSAVP00000016695"/>
<dbReference type="OMA" id="QTIFCKP"/>
<feature type="domain" description="Fibronectin type-I" evidence="4">
    <location>
        <begin position="115"/>
        <end position="155"/>
    </location>
</feature>
<dbReference type="InParanoid" id="H2ZGH9"/>
<evidence type="ECO:0000313" key="5">
    <source>
        <dbReference type="Ensembl" id="ENSCSAVP00000016695.1"/>
    </source>
</evidence>
<accession>H2ZGH9</accession>
<keyword evidence="6" id="KW-1185">Reference proteome</keyword>
<dbReference type="Gene3D" id="2.10.70.10">
    <property type="entry name" value="Complement Module, domain 1"/>
    <property type="match status" value="2"/>
</dbReference>
<dbReference type="HOGENOM" id="CLU_652046_0_0_1"/>
<reference evidence="5" key="3">
    <citation type="submission" date="2025-09" db="UniProtKB">
        <authorList>
            <consortium name="Ensembl"/>
        </authorList>
    </citation>
    <scope>IDENTIFICATION</scope>
</reference>
<protein>
    <recommendedName>
        <fullName evidence="4">Fibronectin type-I domain-containing protein</fullName>
    </recommendedName>
</protein>
<feature type="domain" description="Fibronectin type-I" evidence="4">
    <location>
        <begin position="240"/>
        <end position="283"/>
    </location>
</feature>
<feature type="domain" description="Fibronectin type-I" evidence="4">
    <location>
        <begin position="68"/>
        <end position="114"/>
    </location>
</feature>
<dbReference type="GeneTree" id="ENSGT00610000086460"/>
<dbReference type="Proteomes" id="UP000007875">
    <property type="component" value="Unassembled WGS sequence"/>
</dbReference>
<dbReference type="GO" id="GO:0005576">
    <property type="term" value="C:extracellular region"/>
    <property type="evidence" value="ECO:0007669"/>
    <property type="project" value="InterPro"/>
</dbReference>
<dbReference type="Ensembl" id="ENSCSAVT00000016877.1">
    <property type="protein sequence ID" value="ENSCSAVP00000016695.1"/>
    <property type="gene ID" value="ENSCSAVG00000009814.1"/>
</dbReference>
<proteinExistence type="predicted"/>
<dbReference type="InterPro" id="IPR000083">
    <property type="entry name" value="Fibronectin_type1"/>
</dbReference>
<feature type="domain" description="Fibronectin type-I" evidence="4">
    <location>
        <begin position="23"/>
        <end position="62"/>
    </location>
</feature>
<feature type="signal peptide" evidence="3">
    <location>
        <begin position="1"/>
        <end position="16"/>
    </location>
</feature>
<evidence type="ECO:0000256" key="2">
    <source>
        <dbReference type="ARBA" id="ARBA00023180"/>
    </source>
</evidence>
<reference evidence="5" key="2">
    <citation type="submission" date="2025-08" db="UniProtKB">
        <authorList>
            <consortium name="Ensembl"/>
        </authorList>
    </citation>
    <scope>IDENTIFICATION</scope>
</reference>
<evidence type="ECO:0000256" key="3">
    <source>
        <dbReference type="SAM" id="SignalP"/>
    </source>
</evidence>
<evidence type="ECO:0000256" key="1">
    <source>
        <dbReference type="ARBA" id="ARBA00023157"/>
    </source>
</evidence>
<name>H2ZGH9_CIOSA</name>
<feature type="chain" id="PRO_5003578501" description="Fibronectin type-I domain-containing protein" evidence="3">
    <location>
        <begin position="17"/>
        <end position="423"/>
    </location>
</feature>
<keyword evidence="3" id="KW-0732">Signal</keyword>